<feature type="region of interest" description="Disordered" evidence="1">
    <location>
        <begin position="307"/>
        <end position="353"/>
    </location>
</feature>
<dbReference type="AlphaFoldDB" id="X6MMM4"/>
<protein>
    <submittedName>
        <fullName evidence="2">Uncharacterized protein</fullName>
    </submittedName>
</protein>
<accession>X6MMM4</accession>
<sequence length="414" mass="47972">MFVCCIYSNLFDPSFFLYMYSSGSSVFVNESLSFCHQAVQGLLTGIYRYEICKCDREDCVTTSTEIVGSVWQIESSLSLIPANSNPLEKAKSGSDSYIEPRITSPDIVPKEEGVIDAVPMNFTLLQSRTSLASVYVIFKKIYTLYADGVSVTASRQSTLRLQRLDTKADEFMFTFSFESMFKSRLIDYINACWHNYHSSKTEGYIKKVVDTIKQETKGLMHVSCIFRYWFVNEYGGVQIKDTDEWRAFIALICLQVNEVQRANLQQLFEGPAFRCNEKCKALEYDANGDFLEMESFDAMISVEDIKEEEQHSDNSEESNEEKVEYKREDHENSASECEDEPPNQTQKKRTTKRKKDKTNEIITFFFYNNIYAAFFFSKKIFISLHLNSLSREKSISTIYKQKFCFKKKNILMNN</sequence>
<comment type="caution">
    <text evidence="2">The sequence shown here is derived from an EMBL/GenBank/DDBJ whole genome shotgun (WGS) entry which is preliminary data.</text>
</comment>
<evidence type="ECO:0000313" key="2">
    <source>
        <dbReference type="EMBL" id="ETO14692.1"/>
    </source>
</evidence>
<evidence type="ECO:0000256" key="1">
    <source>
        <dbReference type="SAM" id="MobiDB-lite"/>
    </source>
</evidence>
<feature type="compositionally biased region" description="Basic and acidic residues" evidence="1">
    <location>
        <begin position="308"/>
        <end position="333"/>
    </location>
</feature>
<evidence type="ECO:0000313" key="3">
    <source>
        <dbReference type="Proteomes" id="UP000023152"/>
    </source>
</evidence>
<keyword evidence="3" id="KW-1185">Reference proteome</keyword>
<reference evidence="2 3" key="1">
    <citation type="journal article" date="2013" name="Curr. Biol.">
        <title>The Genome of the Foraminiferan Reticulomyxa filosa.</title>
        <authorList>
            <person name="Glockner G."/>
            <person name="Hulsmann N."/>
            <person name="Schleicher M."/>
            <person name="Noegel A.A."/>
            <person name="Eichinger L."/>
            <person name="Gallinger C."/>
            <person name="Pawlowski J."/>
            <person name="Sierra R."/>
            <person name="Euteneuer U."/>
            <person name="Pillet L."/>
            <person name="Moustafa A."/>
            <person name="Platzer M."/>
            <person name="Groth M."/>
            <person name="Szafranski K."/>
            <person name="Schliwa M."/>
        </authorList>
    </citation>
    <scope>NUCLEOTIDE SEQUENCE [LARGE SCALE GENOMIC DNA]</scope>
</reference>
<proteinExistence type="predicted"/>
<dbReference type="Proteomes" id="UP000023152">
    <property type="component" value="Unassembled WGS sequence"/>
</dbReference>
<dbReference type="EMBL" id="ASPP01019853">
    <property type="protein sequence ID" value="ETO14692.1"/>
    <property type="molecule type" value="Genomic_DNA"/>
</dbReference>
<organism evidence="2 3">
    <name type="scientific">Reticulomyxa filosa</name>
    <dbReference type="NCBI Taxonomy" id="46433"/>
    <lineage>
        <taxon>Eukaryota</taxon>
        <taxon>Sar</taxon>
        <taxon>Rhizaria</taxon>
        <taxon>Retaria</taxon>
        <taxon>Foraminifera</taxon>
        <taxon>Monothalamids</taxon>
        <taxon>Reticulomyxidae</taxon>
        <taxon>Reticulomyxa</taxon>
    </lineage>
</organism>
<gene>
    <name evidence="2" type="ORF">RFI_22673</name>
</gene>
<name>X6MMM4_RETFI</name>